<reference evidence="3 4" key="1">
    <citation type="submission" date="2018-02" db="EMBL/GenBank/DDBJ databases">
        <title>Comparative genomes isolates from brazilian mangrove.</title>
        <authorList>
            <person name="Araujo J.E."/>
            <person name="Taketani R.G."/>
            <person name="Silva M.C.P."/>
            <person name="Loureco M.V."/>
            <person name="Andreote F.D."/>
        </authorList>
    </citation>
    <scope>NUCLEOTIDE SEQUENCE [LARGE SCALE GENOMIC DNA]</scope>
    <source>
        <strain evidence="3 4">HEX-2 MGV</strain>
    </source>
</reference>
<dbReference type="Pfam" id="PF13088">
    <property type="entry name" value="BNR_2"/>
    <property type="match status" value="1"/>
</dbReference>
<dbReference type="OrthoDB" id="235891at2"/>
<evidence type="ECO:0000313" key="3">
    <source>
        <dbReference type="EMBL" id="PQO26182.1"/>
    </source>
</evidence>
<dbReference type="Gene3D" id="2.120.10.10">
    <property type="match status" value="1"/>
</dbReference>
<dbReference type="PANTHER" id="PTHR43752">
    <property type="entry name" value="BNR/ASP-BOX REPEAT FAMILY PROTEIN"/>
    <property type="match status" value="1"/>
</dbReference>
<dbReference type="PANTHER" id="PTHR43752:SF2">
    <property type="entry name" value="BNR_ASP-BOX REPEAT FAMILY PROTEIN"/>
    <property type="match status" value="1"/>
</dbReference>
<feature type="signal peptide" evidence="1">
    <location>
        <begin position="1"/>
        <end position="23"/>
    </location>
</feature>
<evidence type="ECO:0000259" key="2">
    <source>
        <dbReference type="Pfam" id="PF13088"/>
    </source>
</evidence>
<dbReference type="Proteomes" id="UP000240009">
    <property type="component" value="Unassembled WGS sequence"/>
</dbReference>
<dbReference type="AlphaFoldDB" id="A0A2S8F1Y1"/>
<dbReference type="EMBL" id="PUIA01000069">
    <property type="protein sequence ID" value="PQO26182.1"/>
    <property type="molecule type" value="Genomic_DNA"/>
</dbReference>
<organism evidence="3 4">
    <name type="scientific">Blastopirellula marina</name>
    <dbReference type="NCBI Taxonomy" id="124"/>
    <lineage>
        <taxon>Bacteria</taxon>
        <taxon>Pseudomonadati</taxon>
        <taxon>Planctomycetota</taxon>
        <taxon>Planctomycetia</taxon>
        <taxon>Pirellulales</taxon>
        <taxon>Pirellulaceae</taxon>
        <taxon>Blastopirellula</taxon>
    </lineage>
</organism>
<keyword evidence="1" id="KW-0732">Signal</keyword>
<dbReference type="SUPFAM" id="SSF50939">
    <property type="entry name" value="Sialidases"/>
    <property type="match status" value="1"/>
</dbReference>
<proteinExistence type="predicted"/>
<sequence length="374" mass="41090">MNRSTIAILALIAFVLASSAVKAETPPSQVVLPPTPGNPRNSEGDVVQLKNGDVLLIYTHFFGGAGDHAKAHLASRISHDGGATWSKEDKIVVPNEGGLNVMSVSLLRLADDRLALFYLRKNAQDDCRPQMRISTDEGVTWGEATGMISDQDIGYYILNNDRVVQLPSGRLIAPVSQHVGPGMPKRNNAGAMLVYYSDDSGKSWKRSAAAPRPPKRNDRDVMTQEPGVVLLSNGRLLMWCRTDAGSQFISFSSDEGETWSQLEPSNMISPLSPATIERIPSTGDLLLIWNDHSDIDASLRGKRTPLRSAISSDNGKTWQHVKTLEDKPTGWYCYIALDFIDGHAVLAYCAGDRRENNGLAVTNTQRLPIEWFYE</sequence>
<dbReference type="InterPro" id="IPR036278">
    <property type="entry name" value="Sialidase_sf"/>
</dbReference>
<gene>
    <name evidence="3" type="ORF">C5Y96_22340</name>
</gene>
<name>A0A2S8F1Y1_9BACT</name>
<dbReference type="CDD" id="cd15482">
    <property type="entry name" value="Sialidase_non-viral"/>
    <property type="match status" value="1"/>
</dbReference>
<accession>A0A2S8F1Y1</accession>
<dbReference type="RefSeq" id="WP_105358023.1">
    <property type="nucleotide sequence ID" value="NZ_PUIA01000069.1"/>
</dbReference>
<protein>
    <submittedName>
        <fullName evidence="3">Sialidase</fullName>
    </submittedName>
</protein>
<comment type="caution">
    <text evidence="3">The sequence shown here is derived from an EMBL/GenBank/DDBJ whole genome shotgun (WGS) entry which is preliminary data.</text>
</comment>
<evidence type="ECO:0000256" key="1">
    <source>
        <dbReference type="SAM" id="SignalP"/>
    </source>
</evidence>
<dbReference type="InterPro" id="IPR011040">
    <property type="entry name" value="Sialidase"/>
</dbReference>
<feature type="chain" id="PRO_5015578051" evidence="1">
    <location>
        <begin position="24"/>
        <end position="374"/>
    </location>
</feature>
<evidence type="ECO:0000313" key="4">
    <source>
        <dbReference type="Proteomes" id="UP000240009"/>
    </source>
</evidence>
<feature type="domain" description="Sialidase" evidence="2">
    <location>
        <begin position="68"/>
        <end position="334"/>
    </location>
</feature>